<dbReference type="RefSeq" id="WP_249282229.1">
    <property type="nucleotide sequence ID" value="NZ_JACRST010000003.1"/>
</dbReference>
<evidence type="ECO:0000313" key="4">
    <source>
        <dbReference type="EMBL" id="MBC8546081.1"/>
    </source>
</evidence>
<dbReference type="Gene3D" id="3.90.1750.20">
    <property type="entry name" value="Putative Large Serine Recombinase, Chain B, Domain 2"/>
    <property type="match status" value="1"/>
</dbReference>
<dbReference type="InterPro" id="IPR036162">
    <property type="entry name" value="Resolvase-like_N_sf"/>
</dbReference>
<dbReference type="InterPro" id="IPR025827">
    <property type="entry name" value="Zn_ribbon_recom_dom"/>
</dbReference>
<dbReference type="SMART" id="SM00857">
    <property type="entry name" value="Resolvase"/>
    <property type="match status" value="1"/>
</dbReference>
<dbReference type="InterPro" id="IPR038109">
    <property type="entry name" value="DNA_bind_recomb_sf"/>
</dbReference>
<evidence type="ECO:0000313" key="5">
    <source>
        <dbReference type="Proteomes" id="UP000653127"/>
    </source>
</evidence>
<organism evidence="4 5">
    <name type="scientific">Ligaoa zhengdingensis</name>
    <dbReference type="NCBI Taxonomy" id="2763658"/>
    <lineage>
        <taxon>Bacteria</taxon>
        <taxon>Bacillati</taxon>
        <taxon>Bacillota</taxon>
        <taxon>Clostridia</taxon>
        <taxon>Eubacteriales</taxon>
        <taxon>Oscillospiraceae</taxon>
        <taxon>Ligaoa</taxon>
    </lineage>
</organism>
<sequence length="571" mass="64670">MDHQVIAIYSRKSRYTGAGESIENQVEMCKEYALHKFGHDSEFMVYEDEGFSGKNTARPEFQRLMRDMENDRYNILMCYRLDRISRSVSDFSTILDDLTDRGIGFVSIRENFDTSSPMGRAMIHIASVFAELERETIAERIKDNKYRLYRTGRWQGGTPPMGFTAVRQKSVDENGDKRSRYVLQPVESELPLVRELFDLYIEFGSLRGLERYLLGNHILTPGGKEFSKAVLRQILTNPVYATNEPCVHDFLQSRGANLANDRHEYDGQHGLIGYGKTYTNGTKNTTRRRSRPEDWIVAVSLHPGVIPGDKWIAVQSKIQENGDKYPRWDTSSVALLASLIRCGKCGAPMMVKGNRVNSQGIKTFYYKCSRKDRSAGELCDIANINGIEFDQNVIALLKAHFSVGGDTFTSMEQAYRAAEAERKDYTAQIKECNTKIKRNEEDGIALALRLARSSSDETDAPIQAALRQNVAESKKLKLELEQLKRKQYAANNEISNIQIIQAATAEFCDTIDQKDFDAKRELLKLVIKKITWHGDEYVIDLFNDSIAGGGPGSSPDSSNFSCDRYICHHGL</sequence>
<dbReference type="Pfam" id="PF07508">
    <property type="entry name" value="Recombinase"/>
    <property type="match status" value="1"/>
</dbReference>
<feature type="domain" description="Recombinase" evidence="3">
    <location>
        <begin position="160"/>
        <end position="325"/>
    </location>
</feature>
<evidence type="ECO:0000259" key="2">
    <source>
        <dbReference type="PROSITE" id="PS51736"/>
    </source>
</evidence>
<comment type="caution">
    <text evidence="4">The sequence shown here is derived from an EMBL/GenBank/DDBJ whole genome shotgun (WGS) entry which is preliminary data.</text>
</comment>
<dbReference type="PROSITE" id="PS51737">
    <property type="entry name" value="RECOMBINASE_DNA_BIND"/>
    <property type="match status" value="1"/>
</dbReference>
<dbReference type="SUPFAM" id="SSF53041">
    <property type="entry name" value="Resolvase-like"/>
    <property type="match status" value="1"/>
</dbReference>
<dbReference type="AlphaFoldDB" id="A0A926I4C4"/>
<proteinExistence type="predicted"/>
<dbReference type="Proteomes" id="UP000653127">
    <property type="component" value="Unassembled WGS sequence"/>
</dbReference>
<dbReference type="InterPro" id="IPR006119">
    <property type="entry name" value="Resolv_N"/>
</dbReference>
<keyword evidence="5" id="KW-1185">Reference proteome</keyword>
<dbReference type="Pfam" id="PF00239">
    <property type="entry name" value="Resolvase"/>
    <property type="match status" value="1"/>
</dbReference>
<dbReference type="InterPro" id="IPR050639">
    <property type="entry name" value="SSR_resolvase"/>
</dbReference>
<dbReference type="Gene3D" id="3.40.50.1390">
    <property type="entry name" value="Resolvase, N-terminal catalytic domain"/>
    <property type="match status" value="1"/>
</dbReference>
<protein>
    <submittedName>
        <fullName evidence="4">Recombinase family protein</fullName>
    </submittedName>
</protein>
<dbReference type="EMBL" id="JACRST010000003">
    <property type="protein sequence ID" value="MBC8546081.1"/>
    <property type="molecule type" value="Genomic_DNA"/>
</dbReference>
<keyword evidence="1" id="KW-0175">Coiled coil</keyword>
<gene>
    <name evidence="4" type="ORF">H8711_03915</name>
</gene>
<evidence type="ECO:0000259" key="3">
    <source>
        <dbReference type="PROSITE" id="PS51737"/>
    </source>
</evidence>
<dbReference type="CDD" id="cd03768">
    <property type="entry name" value="SR_ResInv"/>
    <property type="match status" value="1"/>
</dbReference>
<reference evidence="4" key="1">
    <citation type="submission" date="2020-08" db="EMBL/GenBank/DDBJ databases">
        <title>Genome public.</title>
        <authorList>
            <person name="Liu C."/>
            <person name="Sun Q."/>
        </authorList>
    </citation>
    <scope>NUCLEOTIDE SEQUENCE</scope>
    <source>
        <strain evidence="4">NSJ-31</strain>
    </source>
</reference>
<dbReference type="PANTHER" id="PTHR30461:SF23">
    <property type="entry name" value="DNA RECOMBINASE-RELATED"/>
    <property type="match status" value="1"/>
</dbReference>
<feature type="domain" description="Resolvase/invertase-type recombinase catalytic" evidence="2">
    <location>
        <begin position="5"/>
        <end position="152"/>
    </location>
</feature>
<feature type="coiled-coil region" evidence="1">
    <location>
        <begin position="466"/>
        <end position="493"/>
    </location>
</feature>
<feature type="coiled-coil region" evidence="1">
    <location>
        <begin position="408"/>
        <end position="442"/>
    </location>
</feature>
<name>A0A926I4C4_9FIRM</name>
<dbReference type="PANTHER" id="PTHR30461">
    <property type="entry name" value="DNA-INVERTASE FROM LAMBDOID PROPHAGE"/>
    <property type="match status" value="1"/>
</dbReference>
<accession>A0A926I4C4</accession>
<dbReference type="GO" id="GO:0000150">
    <property type="term" value="F:DNA strand exchange activity"/>
    <property type="evidence" value="ECO:0007669"/>
    <property type="project" value="InterPro"/>
</dbReference>
<dbReference type="InterPro" id="IPR011109">
    <property type="entry name" value="DNA_bind_recombinase_dom"/>
</dbReference>
<dbReference type="Pfam" id="PF13408">
    <property type="entry name" value="Zn_ribbon_recom"/>
    <property type="match status" value="1"/>
</dbReference>
<dbReference type="PROSITE" id="PS51736">
    <property type="entry name" value="RECOMBINASES_3"/>
    <property type="match status" value="1"/>
</dbReference>
<dbReference type="GO" id="GO:0003677">
    <property type="term" value="F:DNA binding"/>
    <property type="evidence" value="ECO:0007669"/>
    <property type="project" value="InterPro"/>
</dbReference>
<evidence type="ECO:0000256" key="1">
    <source>
        <dbReference type="SAM" id="Coils"/>
    </source>
</evidence>